<dbReference type="EMBL" id="FUYB01000017">
    <property type="protein sequence ID" value="SKA88321.1"/>
    <property type="molecule type" value="Genomic_DNA"/>
</dbReference>
<evidence type="ECO:0000313" key="1">
    <source>
        <dbReference type="EMBL" id="SKA88321.1"/>
    </source>
</evidence>
<reference evidence="2" key="1">
    <citation type="submission" date="2017-02" db="EMBL/GenBank/DDBJ databases">
        <authorList>
            <person name="Varghese N."/>
            <person name="Submissions S."/>
        </authorList>
    </citation>
    <scope>NUCLEOTIDE SEQUENCE [LARGE SCALE GENOMIC DNA]</scope>
    <source>
        <strain evidence="2">ATCC 49788</strain>
    </source>
</reference>
<evidence type="ECO:0000313" key="2">
    <source>
        <dbReference type="Proteomes" id="UP000190460"/>
    </source>
</evidence>
<organism evidence="1 2">
    <name type="scientific">Thiothrix eikelboomii</name>
    <dbReference type="NCBI Taxonomy" id="92487"/>
    <lineage>
        <taxon>Bacteria</taxon>
        <taxon>Pseudomonadati</taxon>
        <taxon>Pseudomonadota</taxon>
        <taxon>Gammaproteobacteria</taxon>
        <taxon>Thiotrichales</taxon>
        <taxon>Thiotrichaceae</taxon>
        <taxon>Thiothrix</taxon>
    </lineage>
</organism>
<proteinExistence type="predicted"/>
<dbReference type="GO" id="GO:0006355">
    <property type="term" value="P:regulation of DNA-templated transcription"/>
    <property type="evidence" value="ECO:0007669"/>
    <property type="project" value="InterPro"/>
</dbReference>
<dbReference type="RefSeq" id="WP_159448647.1">
    <property type="nucleotide sequence ID" value="NZ_FUYB01000017.1"/>
</dbReference>
<gene>
    <name evidence="1" type="ORF">SAMN02745130_02922</name>
</gene>
<dbReference type="AlphaFoldDB" id="A0A1T4XGX3"/>
<dbReference type="Proteomes" id="UP000190460">
    <property type="component" value="Unassembled WGS sequence"/>
</dbReference>
<accession>A0A1T4XGX3</accession>
<dbReference type="STRING" id="92487.SAMN02745130_02922"/>
<protein>
    <submittedName>
        <fullName evidence="1">Uncharacterized protein</fullName>
    </submittedName>
</protein>
<name>A0A1T4XGX3_9GAMM</name>
<dbReference type="SUPFAM" id="SSF47598">
    <property type="entry name" value="Ribbon-helix-helix"/>
    <property type="match status" value="1"/>
</dbReference>
<dbReference type="InterPro" id="IPR010985">
    <property type="entry name" value="Ribbon_hlx_hlx"/>
</dbReference>
<keyword evidence="2" id="KW-1185">Reference proteome</keyword>
<sequence length="54" mass="6210">MIEAGKKRFSIGLEPSLLEWVKKKALQERRSVAGVISEIVRQAKESEEQQKIKE</sequence>